<dbReference type="EMBL" id="PXWF02000016">
    <property type="protein sequence ID" value="PWF55634.1"/>
    <property type="molecule type" value="Genomic_DNA"/>
</dbReference>
<evidence type="ECO:0000256" key="1">
    <source>
        <dbReference type="SAM" id="SignalP"/>
    </source>
</evidence>
<evidence type="ECO:0000313" key="3">
    <source>
        <dbReference type="Proteomes" id="UP000241421"/>
    </source>
</evidence>
<comment type="caution">
    <text evidence="2">The sequence shown here is derived from an EMBL/GenBank/DDBJ whole genome shotgun (WGS) entry which is preliminary data.</text>
</comment>
<feature type="signal peptide" evidence="1">
    <location>
        <begin position="1"/>
        <end position="18"/>
    </location>
</feature>
<organism evidence="2 3">
    <name type="scientific">Massilia glaciei</name>
    <dbReference type="NCBI Taxonomy" id="1524097"/>
    <lineage>
        <taxon>Bacteria</taxon>
        <taxon>Pseudomonadati</taxon>
        <taxon>Pseudomonadota</taxon>
        <taxon>Betaproteobacteria</taxon>
        <taxon>Burkholderiales</taxon>
        <taxon>Oxalobacteraceae</taxon>
        <taxon>Telluria group</taxon>
        <taxon>Massilia</taxon>
    </lineage>
</organism>
<sequence>MQMMVAVAISGAASYALATSASFSMPSFGAAESSPYKVRFAVDGMEVTPAAQFIVTTGQQELLLEPARDEAAQSCPRPEQPVIVLLR</sequence>
<gene>
    <name evidence="2" type="ORF">C7C56_000770</name>
</gene>
<keyword evidence="1" id="KW-0732">Signal</keyword>
<protein>
    <submittedName>
        <fullName evidence="2">Uncharacterized protein</fullName>
    </submittedName>
</protein>
<dbReference type="AlphaFoldDB" id="A0A2U2I7B1"/>
<feature type="chain" id="PRO_5015527348" evidence="1">
    <location>
        <begin position="19"/>
        <end position="87"/>
    </location>
</feature>
<proteinExistence type="predicted"/>
<reference evidence="2 3" key="1">
    <citation type="submission" date="2018-04" db="EMBL/GenBank/DDBJ databases">
        <title>Massilia violaceinigra sp. nov., a novel purple-pigmented bacterium isolated from Tianshan glacier, Xinjiang, China.</title>
        <authorList>
            <person name="Wang H."/>
        </authorList>
    </citation>
    <scope>NUCLEOTIDE SEQUENCE [LARGE SCALE GENOMIC DNA]</scope>
    <source>
        <strain evidence="2 3">B448-2</strain>
    </source>
</reference>
<accession>A0A2U2I7B1</accession>
<evidence type="ECO:0000313" key="2">
    <source>
        <dbReference type="EMBL" id="PWF55634.1"/>
    </source>
</evidence>
<name>A0A2U2I7B1_9BURK</name>
<keyword evidence="3" id="KW-1185">Reference proteome</keyword>
<dbReference type="Proteomes" id="UP000241421">
    <property type="component" value="Unassembled WGS sequence"/>
</dbReference>